<gene>
    <name evidence="1" type="ORF">S03H2_21753</name>
</gene>
<feature type="non-terminal residue" evidence="1">
    <location>
        <position position="77"/>
    </location>
</feature>
<reference evidence="1" key="1">
    <citation type="journal article" date="2014" name="Front. Microbiol.">
        <title>High frequency of phylogenetically diverse reductive dehalogenase-homologous genes in deep subseafloor sedimentary metagenomes.</title>
        <authorList>
            <person name="Kawai M."/>
            <person name="Futagami T."/>
            <person name="Toyoda A."/>
            <person name="Takaki Y."/>
            <person name="Nishi S."/>
            <person name="Hori S."/>
            <person name="Arai W."/>
            <person name="Tsubouchi T."/>
            <person name="Morono Y."/>
            <person name="Uchiyama I."/>
            <person name="Ito T."/>
            <person name="Fujiyama A."/>
            <person name="Inagaki F."/>
            <person name="Takami H."/>
        </authorList>
    </citation>
    <scope>NUCLEOTIDE SEQUENCE</scope>
    <source>
        <strain evidence="1">Expedition CK06-06</strain>
    </source>
</reference>
<name>X1GG72_9ZZZZ</name>
<proteinExistence type="predicted"/>
<evidence type="ECO:0000313" key="1">
    <source>
        <dbReference type="EMBL" id="GAH31993.1"/>
    </source>
</evidence>
<comment type="caution">
    <text evidence="1">The sequence shown here is derived from an EMBL/GenBank/DDBJ whole genome shotgun (WGS) entry which is preliminary data.</text>
</comment>
<organism evidence="1">
    <name type="scientific">marine sediment metagenome</name>
    <dbReference type="NCBI Taxonomy" id="412755"/>
    <lineage>
        <taxon>unclassified sequences</taxon>
        <taxon>metagenomes</taxon>
        <taxon>ecological metagenomes</taxon>
    </lineage>
</organism>
<dbReference type="AlphaFoldDB" id="X1GG72"/>
<protein>
    <submittedName>
        <fullName evidence="1">Uncharacterized protein</fullName>
    </submittedName>
</protein>
<sequence>MALKNKFMVKADKGTDDFTLKADEGESFLITDVLFADSGAEFSEILVDRMSTLALTTRRGNTNQNFFHLADTDRKGI</sequence>
<dbReference type="EMBL" id="BARU01011620">
    <property type="protein sequence ID" value="GAH31993.1"/>
    <property type="molecule type" value="Genomic_DNA"/>
</dbReference>
<accession>X1GG72</accession>